<feature type="region of interest" description="Disordered" evidence="1">
    <location>
        <begin position="137"/>
        <end position="156"/>
    </location>
</feature>
<gene>
    <name evidence="2" type="ORF">PDM28_11505</name>
</gene>
<dbReference type="EMBL" id="CP115543">
    <property type="protein sequence ID" value="WNH47327.1"/>
    <property type="molecule type" value="Genomic_DNA"/>
</dbReference>
<reference evidence="2 3" key="1">
    <citation type="submission" date="2022-12" db="EMBL/GenBank/DDBJ databases">
        <title>Two new species, Stenotrophomonas aracearum and Stenotrophomonas oahuensis, isolated from Anthurium (Araceae family) in Hawaii.</title>
        <authorList>
            <person name="Chunag S.C."/>
            <person name="Dobhal S."/>
            <person name="Alvarez A."/>
            <person name="Arif M."/>
        </authorList>
    </citation>
    <scope>NUCLEOTIDE SEQUENCE [LARGE SCALE GENOMIC DNA]</scope>
    <source>
        <strain evidence="2 3">A5588</strain>
    </source>
</reference>
<name>A0ABY9Y900_9GAMM</name>
<proteinExistence type="predicted"/>
<protein>
    <submittedName>
        <fullName evidence="2">Uncharacterized protein</fullName>
    </submittedName>
</protein>
<keyword evidence="3" id="KW-1185">Reference proteome</keyword>
<evidence type="ECO:0000313" key="3">
    <source>
        <dbReference type="Proteomes" id="UP001305421"/>
    </source>
</evidence>
<dbReference type="Proteomes" id="UP001305421">
    <property type="component" value="Chromosome"/>
</dbReference>
<dbReference type="RefSeq" id="WP_311182105.1">
    <property type="nucleotide sequence ID" value="NZ_CP115543.1"/>
</dbReference>
<accession>A0ABY9Y900</accession>
<evidence type="ECO:0000256" key="1">
    <source>
        <dbReference type="SAM" id="MobiDB-lite"/>
    </source>
</evidence>
<evidence type="ECO:0000313" key="2">
    <source>
        <dbReference type="EMBL" id="WNH47327.1"/>
    </source>
</evidence>
<organism evidence="2 3">
    <name type="scientific">Stenotrophomonas aracearum</name>
    <dbReference type="NCBI Taxonomy" id="3003272"/>
    <lineage>
        <taxon>Bacteria</taxon>
        <taxon>Pseudomonadati</taxon>
        <taxon>Pseudomonadota</taxon>
        <taxon>Gammaproteobacteria</taxon>
        <taxon>Lysobacterales</taxon>
        <taxon>Lysobacteraceae</taxon>
        <taxon>Stenotrophomonas</taxon>
    </lineage>
</organism>
<sequence length="156" mass="17526">MRKLKRGDEKHSSLAREFGLTRQRIGSICIQVGAPRRTEMLEKKRLEIAALLVRDPGHCLAQLAREQQVSGSLVQSARKMVGHEPVSIKRLKKREEIKALLRHALKKGMTRSDVSGVFPNSRKIISGVAREMGISLGPSGPLIKRSRKEMAKTKRR</sequence>